<dbReference type="AlphaFoldDB" id="C6S6T4"/>
<dbReference type="InterPro" id="IPR001387">
    <property type="entry name" value="Cro/C1-type_HTH"/>
</dbReference>
<proteinExistence type="predicted"/>
<dbReference type="InterPro" id="IPR014054">
    <property type="entry name" value="Phage_regulatory_Rha"/>
</dbReference>
<sequence length="238" mass="26472">MKGYSIMNTNNTQLVQISGDRLVTTSLAVSNHFGKKHKNVLQAIENLECSDEFAKLNFQPISYRDGMNREKPAYEITRDGFVFLCMGFTGSAAAQWKERYIAAFNAMESELSKPRGSSGIEGDMKLLAQGMTLVLQQNQLTHRYIDLLERNQKSRARISPDHAVEAKKLVAAGFSQSQAAAQLGISKAAVNALVNDKYEFGGEWKAPTPTKLLQRQLEEQRDAIVQALQLTVEEGEQS</sequence>
<accession>C6S6T4</accession>
<dbReference type="KEGG" id="nmi:NMO_0918"/>
<dbReference type="NCBIfam" id="TIGR02681">
    <property type="entry name" value="phage_pRha"/>
    <property type="match status" value="1"/>
</dbReference>
<protein>
    <submittedName>
        <fullName evidence="1">Putative phage associated conserved protein</fullName>
    </submittedName>
</protein>
<evidence type="ECO:0000313" key="2">
    <source>
        <dbReference type="Proteomes" id="UP000002054"/>
    </source>
</evidence>
<organism evidence="1 2">
    <name type="scientific">Neisseria meningitidis (strain alpha14)</name>
    <dbReference type="NCBI Taxonomy" id="662598"/>
    <lineage>
        <taxon>Bacteria</taxon>
        <taxon>Pseudomonadati</taxon>
        <taxon>Pseudomonadota</taxon>
        <taxon>Betaproteobacteria</taxon>
        <taxon>Neisseriales</taxon>
        <taxon>Neisseriaceae</taxon>
        <taxon>Neisseria</taxon>
    </lineage>
</organism>
<dbReference type="EMBL" id="AM889136">
    <property type="protein sequence ID" value="CBA05657.1"/>
    <property type="molecule type" value="Genomic_DNA"/>
</dbReference>
<evidence type="ECO:0000313" key="1">
    <source>
        <dbReference type="EMBL" id="CBA05657.1"/>
    </source>
</evidence>
<dbReference type="Pfam" id="PF09669">
    <property type="entry name" value="Phage_pRha"/>
    <property type="match status" value="1"/>
</dbReference>
<dbReference type="HOGENOM" id="CLU_1164882_0_0_4"/>
<gene>
    <name evidence="1" type="ordered locus">NMO_0918</name>
</gene>
<dbReference type="CDD" id="cd00093">
    <property type="entry name" value="HTH_XRE"/>
    <property type="match status" value="1"/>
</dbReference>
<name>C6S6T4_NEIML</name>
<dbReference type="Proteomes" id="UP000002054">
    <property type="component" value="Chromosome"/>
</dbReference>
<reference evidence="1 2" key="1">
    <citation type="journal article" date="2008" name="Proc. Natl. Acad. Sci. U.S.A.">
        <title>Whole-genome comparison of disease and carriage strains provides insights into virulence evolution in Neisseria meningitidis.</title>
        <authorList>
            <person name="Schoen C."/>
            <person name="Blom J."/>
            <person name="Claus H."/>
            <person name="Schramm-Glueck A."/>
            <person name="Brandt P."/>
            <person name="Mueller T."/>
            <person name="Goesmann A."/>
            <person name="Joseph B."/>
            <person name="Konietzny S."/>
            <person name="Kurzai O."/>
            <person name="Schmitt C."/>
            <person name="Friedrich T."/>
            <person name="Linke B."/>
            <person name="Vogel U."/>
            <person name="Frosch M."/>
        </authorList>
    </citation>
    <scope>NUCLEOTIDE SEQUENCE [LARGE SCALE GENOMIC DNA]</scope>
    <source>
        <strain evidence="2">alpha14</strain>
    </source>
</reference>